<dbReference type="InParanoid" id="A0A2P5F654"/>
<gene>
    <name evidence="1" type="ORF">TorRG33x02_108420</name>
</gene>
<dbReference type="EMBL" id="JXTC01000059">
    <property type="protein sequence ID" value="PON93271.1"/>
    <property type="molecule type" value="Genomic_DNA"/>
</dbReference>
<organism evidence="1 2">
    <name type="scientific">Trema orientale</name>
    <name type="common">Charcoal tree</name>
    <name type="synonym">Celtis orientalis</name>
    <dbReference type="NCBI Taxonomy" id="63057"/>
    <lineage>
        <taxon>Eukaryota</taxon>
        <taxon>Viridiplantae</taxon>
        <taxon>Streptophyta</taxon>
        <taxon>Embryophyta</taxon>
        <taxon>Tracheophyta</taxon>
        <taxon>Spermatophyta</taxon>
        <taxon>Magnoliopsida</taxon>
        <taxon>eudicotyledons</taxon>
        <taxon>Gunneridae</taxon>
        <taxon>Pentapetalae</taxon>
        <taxon>rosids</taxon>
        <taxon>fabids</taxon>
        <taxon>Rosales</taxon>
        <taxon>Cannabaceae</taxon>
        <taxon>Trema</taxon>
    </lineage>
</organism>
<dbReference type="CDD" id="cd14726">
    <property type="entry name" value="TraB_PrgY-like"/>
    <property type="match status" value="1"/>
</dbReference>
<comment type="caution">
    <text evidence="1">The sequence shown here is derived from an EMBL/GenBank/DDBJ whole genome shotgun (WGS) entry which is preliminary data.</text>
</comment>
<keyword evidence="2" id="KW-1185">Reference proteome</keyword>
<dbReference type="Proteomes" id="UP000237000">
    <property type="component" value="Unassembled WGS sequence"/>
</dbReference>
<proteinExistence type="predicted"/>
<dbReference type="InterPro" id="IPR046345">
    <property type="entry name" value="TraB_PrgY-like"/>
</dbReference>
<dbReference type="GO" id="GO:0005741">
    <property type="term" value="C:mitochondrial outer membrane"/>
    <property type="evidence" value="ECO:0007669"/>
    <property type="project" value="TreeGrafter"/>
</dbReference>
<evidence type="ECO:0008006" key="3">
    <source>
        <dbReference type="Google" id="ProtNLM"/>
    </source>
</evidence>
<evidence type="ECO:0000313" key="1">
    <source>
        <dbReference type="EMBL" id="PON93271.1"/>
    </source>
</evidence>
<name>A0A2P5F654_TREOI</name>
<dbReference type="AlphaFoldDB" id="A0A2P5F654"/>
<protein>
    <recommendedName>
        <fullName evidence="3">Pheromone shutdown</fullName>
    </recommendedName>
</protein>
<reference evidence="2" key="1">
    <citation type="submission" date="2016-06" db="EMBL/GenBank/DDBJ databases">
        <title>Parallel loss of symbiosis genes in relatives of nitrogen-fixing non-legume Parasponia.</title>
        <authorList>
            <person name="Van Velzen R."/>
            <person name="Holmer R."/>
            <person name="Bu F."/>
            <person name="Rutten L."/>
            <person name="Van Zeijl A."/>
            <person name="Liu W."/>
            <person name="Santuari L."/>
            <person name="Cao Q."/>
            <person name="Sharma T."/>
            <person name="Shen D."/>
            <person name="Roswanjaya Y."/>
            <person name="Wardhani T."/>
            <person name="Kalhor M.S."/>
            <person name="Jansen J."/>
            <person name="Van den Hoogen J."/>
            <person name="Gungor B."/>
            <person name="Hartog M."/>
            <person name="Hontelez J."/>
            <person name="Verver J."/>
            <person name="Yang W.-C."/>
            <person name="Schijlen E."/>
            <person name="Repin R."/>
            <person name="Schilthuizen M."/>
            <person name="Schranz E."/>
            <person name="Heidstra R."/>
            <person name="Miyata K."/>
            <person name="Fedorova E."/>
            <person name="Kohlen W."/>
            <person name="Bisseling T."/>
            <person name="Smit S."/>
            <person name="Geurts R."/>
        </authorList>
    </citation>
    <scope>NUCLEOTIDE SEQUENCE [LARGE SCALE GENOMIC DNA]</scope>
    <source>
        <strain evidence="2">cv. RG33-2</strain>
    </source>
</reference>
<evidence type="ECO:0000313" key="2">
    <source>
        <dbReference type="Proteomes" id="UP000237000"/>
    </source>
</evidence>
<dbReference type="PANTHER" id="PTHR21530:SF7">
    <property type="entry name" value="TRAB DOMAIN-CONTAINING PROTEIN"/>
    <property type="match status" value="1"/>
</dbReference>
<accession>A0A2P5F654</accession>
<dbReference type="OrthoDB" id="48306at2759"/>
<sequence length="225" mass="25767">MNRLTRLATRFNSPKSKLLSVYTRLKHQSNAVRYSPPINLSLRQFSTATPLPNLGAGTQDSEPIRRVLPPELLFKNVVKLTCESSAKDGICHVYLIGTRHYSKKSCREVEAVISYLKPEAVFLELCWSRKGILTKNFKIRTEDQMSEMLERNNDYVLQFRLAWDKAAEDLGLHTLDTEFRVAYEEAIKYGCRVFLGDRPIDVKIFALPIFSATFHPVSEKSVLQP</sequence>
<dbReference type="PANTHER" id="PTHR21530">
    <property type="entry name" value="PHEROMONE SHUTDOWN PROTEIN"/>
    <property type="match status" value="1"/>
</dbReference>